<reference evidence="1 2" key="1">
    <citation type="submission" date="2020-08" db="EMBL/GenBank/DDBJ databases">
        <title>Cohnella phylogeny.</title>
        <authorList>
            <person name="Dunlap C."/>
        </authorList>
    </citation>
    <scope>NUCLEOTIDE SEQUENCE [LARGE SCALE GENOMIC DNA]</scope>
    <source>
        <strain evidence="1 2">CBP 2801</strain>
    </source>
</reference>
<accession>A0A7X0VV83</accession>
<name>A0A7X0VV83_9BACL</name>
<comment type="caution">
    <text evidence="1">The sequence shown here is derived from an EMBL/GenBank/DDBJ whole genome shotgun (WGS) entry which is preliminary data.</text>
</comment>
<sequence length="108" mass="12418">MEKTVGEQMEGVDQRLRSRIEFGNNSRNTFPCHKSMMSAVENAPEKPDRFVETALDLLQNPTYEKCTSFAQMMLDFRAPGITYNQAVSLFVGNNEWNRLEQDPPLSDR</sequence>
<gene>
    <name evidence="1" type="ORF">H7C18_12285</name>
</gene>
<evidence type="ECO:0000313" key="1">
    <source>
        <dbReference type="EMBL" id="MBB6731691.1"/>
    </source>
</evidence>
<dbReference type="EMBL" id="JACJVO010000013">
    <property type="protein sequence ID" value="MBB6731691.1"/>
    <property type="molecule type" value="Genomic_DNA"/>
</dbReference>
<dbReference type="AlphaFoldDB" id="A0A7X0VV83"/>
<organism evidence="1 2">
    <name type="scientific">Cohnella zeiphila</name>
    <dbReference type="NCBI Taxonomy" id="2761120"/>
    <lineage>
        <taxon>Bacteria</taxon>
        <taxon>Bacillati</taxon>
        <taxon>Bacillota</taxon>
        <taxon>Bacilli</taxon>
        <taxon>Bacillales</taxon>
        <taxon>Paenibacillaceae</taxon>
        <taxon>Cohnella</taxon>
    </lineage>
</organism>
<evidence type="ECO:0000313" key="2">
    <source>
        <dbReference type="Proteomes" id="UP000564644"/>
    </source>
</evidence>
<keyword evidence="2" id="KW-1185">Reference proteome</keyword>
<proteinExistence type="predicted"/>
<protein>
    <submittedName>
        <fullName evidence="1">Uncharacterized protein</fullName>
    </submittedName>
</protein>
<dbReference type="Proteomes" id="UP000564644">
    <property type="component" value="Unassembled WGS sequence"/>
</dbReference>